<sequence length="216" mass="24008">MQDLLLQDKYFKYLFLSRLTQDALENLSSTITAKNSVPRARDLKMALHLITMSQFSRTSRSGSYNVDDSEYLAVSGLTSCGINNHPPRRKMSRQTGTSTKPSVMTSSSCSFTWLGTVHAVRKKTKLCELCLAAVMGSAASQNAGLCQQKCYIRDSSNQELVMPSFDVFGLLLVAEGEFHKHEDLITGSKKTLNDVHWSTAALTKQLPLSKCNFARR</sequence>
<comment type="caution">
    <text evidence="1">The sequence shown here is derived from an EMBL/GenBank/DDBJ whole genome shotgun (WGS) entry which is preliminary data.</text>
</comment>
<evidence type="ECO:0000313" key="1">
    <source>
        <dbReference type="EMBL" id="KAG0445121.1"/>
    </source>
</evidence>
<dbReference type="Proteomes" id="UP000805193">
    <property type="component" value="Unassembled WGS sequence"/>
</dbReference>
<dbReference type="EMBL" id="JABSTQ010000907">
    <property type="protein sequence ID" value="KAG0445121.1"/>
    <property type="molecule type" value="Genomic_DNA"/>
</dbReference>
<organism evidence="1 2">
    <name type="scientific">Ixodes persulcatus</name>
    <name type="common">Taiga tick</name>
    <dbReference type="NCBI Taxonomy" id="34615"/>
    <lineage>
        <taxon>Eukaryota</taxon>
        <taxon>Metazoa</taxon>
        <taxon>Ecdysozoa</taxon>
        <taxon>Arthropoda</taxon>
        <taxon>Chelicerata</taxon>
        <taxon>Arachnida</taxon>
        <taxon>Acari</taxon>
        <taxon>Parasitiformes</taxon>
        <taxon>Ixodida</taxon>
        <taxon>Ixodoidea</taxon>
        <taxon>Ixodidae</taxon>
        <taxon>Ixodinae</taxon>
        <taxon>Ixodes</taxon>
    </lineage>
</organism>
<proteinExistence type="predicted"/>
<evidence type="ECO:0000313" key="2">
    <source>
        <dbReference type="Proteomes" id="UP000805193"/>
    </source>
</evidence>
<accession>A0AC60QZL1</accession>
<gene>
    <name evidence="1" type="ORF">HPB47_020174</name>
</gene>
<name>A0AC60QZL1_IXOPE</name>
<keyword evidence="2" id="KW-1185">Reference proteome</keyword>
<reference evidence="1 2" key="1">
    <citation type="journal article" date="2020" name="Cell">
        <title>Large-Scale Comparative Analyses of Tick Genomes Elucidate Their Genetic Diversity and Vector Capacities.</title>
        <authorList>
            <consortium name="Tick Genome and Microbiome Consortium (TIGMIC)"/>
            <person name="Jia N."/>
            <person name="Wang J."/>
            <person name="Shi W."/>
            <person name="Du L."/>
            <person name="Sun Y."/>
            <person name="Zhan W."/>
            <person name="Jiang J.F."/>
            <person name="Wang Q."/>
            <person name="Zhang B."/>
            <person name="Ji P."/>
            <person name="Bell-Sakyi L."/>
            <person name="Cui X.M."/>
            <person name="Yuan T.T."/>
            <person name="Jiang B.G."/>
            <person name="Yang W.F."/>
            <person name="Lam T.T."/>
            <person name="Chang Q.C."/>
            <person name="Ding S.J."/>
            <person name="Wang X.J."/>
            <person name="Zhu J.G."/>
            <person name="Ruan X.D."/>
            <person name="Zhao L."/>
            <person name="Wei J.T."/>
            <person name="Ye R.Z."/>
            <person name="Que T.C."/>
            <person name="Du C.H."/>
            <person name="Zhou Y.H."/>
            <person name="Cheng J.X."/>
            <person name="Dai P.F."/>
            <person name="Guo W.B."/>
            <person name="Han X.H."/>
            <person name="Huang E.J."/>
            <person name="Li L.F."/>
            <person name="Wei W."/>
            <person name="Gao Y.C."/>
            <person name="Liu J.Z."/>
            <person name="Shao H.Z."/>
            <person name="Wang X."/>
            <person name="Wang C.C."/>
            <person name="Yang T.C."/>
            <person name="Huo Q.B."/>
            <person name="Li W."/>
            <person name="Chen H.Y."/>
            <person name="Chen S.E."/>
            <person name="Zhou L.G."/>
            <person name="Ni X.B."/>
            <person name="Tian J.H."/>
            <person name="Sheng Y."/>
            <person name="Liu T."/>
            <person name="Pan Y.S."/>
            <person name="Xia L.Y."/>
            <person name="Li J."/>
            <person name="Zhao F."/>
            <person name="Cao W.C."/>
        </authorList>
    </citation>
    <scope>NUCLEOTIDE SEQUENCE [LARGE SCALE GENOMIC DNA]</scope>
    <source>
        <strain evidence="1">Iper-2018</strain>
    </source>
</reference>
<protein>
    <submittedName>
        <fullName evidence="1">Uncharacterized protein</fullName>
    </submittedName>
</protein>